<dbReference type="RefSeq" id="WP_319833035.1">
    <property type="nucleotide sequence ID" value="NZ_CP138858.1"/>
</dbReference>
<dbReference type="SUPFAM" id="SSF53590">
    <property type="entry name" value="Nucleoside hydrolase"/>
    <property type="match status" value="1"/>
</dbReference>
<accession>A0ABZ0RLY7</accession>
<dbReference type="PANTHER" id="PTHR12304">
    <property type="entry name" value="INOSINE-URIDINE PREFERRING NUCLEOSIDE HYDROLASE"/>
    <property type="match status" value="1"/>
</dbReference>
<dbReference type="Pfam" id="PF01156">
    <property type="entry name" value="IU_nuc_hydro"/>
    <property type="match status" value="1"/>
</dbReference>
<dbReference type="InterPro" id="IPR001910">
    <property type="entry name" value="Inosine/uridine_hydrolase_dom"/>
</dbReference>
<sequence>MKREELLALPSACVRAVLDTDAYNEIDDQFAIVYAMLAPERIELEAIYAAPFLNKRSSSAADGMEKSYDEIQRVLGLLCAADQVPTFRGAEAFLVDHPAPLATDATEDLITRARQRDKGPLYVMAIAAITNVATAILLAPDIIDNIVVVWLGGHADYWAHNGEFNFQQDVPAVKAVLESGVVIFRMPCVPVADHLQLTIYELEHYLSGKGPLADYLCQIFRNYREHEGAWTKVIWDIAVVAWLVNHDWVPSKLAPAPFMQADNSWSISSINSIIRTAIQVYRDPVYTDLFKRIITYSAR</sequence>
<protein>
    <submittedName>
        <fullName evidence="5">Nucleoside hydrolase</fullName>
    </submittedName>
</protein>
<keyword evidence="1 5" id="KW-0378">Hydrolase</keyword>
<dbReference type="GO" id="GO:0016787">
    <property type="term" value="F:hydrolase activity"/>
    <property type="evidence" value="ECO:0007669"/>
    <property type="project" value="UniProtKB-KW"/>
</dbReference>
<dbReference type="InterPro" id="IPR036452">
    <property type="entry name" value="Ribo_hydro-like"/>
</dbReference>
<keyword evidence="3" id="KW-1133">Transmembrane helix</keyword>
<proteinExistence type="predicted"/>
<evidence type="ECO:0000313" key="6">
    <source>
        <dbReference type="Proteomes" id="UP001324993"/>
    </source>
</evidence>
<gene>
    <name evidence="5" type="ORF">SH580_00460</name>
</gene>
<evidence type="ECO:0000256" key="1">
    <source>
        <dbReference type="ARBA" id="ARBA00022801"/>
    </source>
</evidence>
<dbReference type="Proteomes" id="UP001324993">
    <property type="component" value="Chromosome"/>
</dbReference>
<evidence type="ECO:0000313" key="5">
    <source>
        <dbReference type="EMBL" id="WPJ96171.1"/>
    </source>
</evidence>
<reference evidence="5 6" key="1">
    <citation type="submission" date="2023-11" db="EMBL/GenBank/DDBJ databases">
        <title>Coraliomargarita sp. nov., isolated from marine algae.</title>
        <authorList>
            <person name="Lee J.K."/>
            <person name="Baek J.H."/>
            <person name="Kim J.M."/>
            <person name="Choi D.G."/>
            <person name="Jeon C.O."/>
        </authorList>
    </citation>
    <scope>NUCLEOTIDE SEQUENCE [LARGE SCALE GENOMIC DNA]</scope>
    <source>
        <strain evidence="5 6">J2-16</strain>
    </source>
</reference>
<dbReference type="Gene3D" id="3.90.245.10">
    <property type="entry name" value="Ribonucleoside hydrolase-like"/>
    <property type="match status" value="1"/>
</dbReference>
<dbReference type="InterPro" id="IPR023186">
    <property type="entry name" value="IUNH"/>
</dbReference>
<dbReference type="PANTHER" id="PTHR12304:SF4">
    <property type="entry name" value="URIDINE NUCLEOSIDASE"/>
    <property type="match status" value="1"/>
</dbReference>
<name>A0ABZ0RLY7_9BACT</name>
<feature type="domain" description="Inosine/uridine-preferring nucleoside hydrolase" evidence="4">
    <location>
        <begin position="17"/>
        <end position="249"/>
    </location>
</feature>
<keyword evidence="3" id="KW-0472">Membrane</keyword>
<evidence type="ECO:0000256" key="3">
    <source>
        <dbReference type="SAM" id="Phobius"/>
    </source>
</evidence>
<organism evidence="5 6">
    <name type="scientific">Coraliomargarita algicola</name>
    <dbReference type="NCBI Taxonomy" id="3092156"/>
    <lineage>
        <taxon>Bacteria</taxon>
        <taxon>Pseudomonadati</taxon>
        <taxon>Verrucomicrobiota</taxon>
        <taxon>Opitutia</taxon>
        <taxon>Puniceicoccales</taxon>
        <taxon>Coraliomargaritaceae</taxon>
        <taxon>Coraliomargarita</taxon>
    </lineage>
</organism>
<dbReference type="EMBL" id="CP138858">
    <property type="protein sequence ID" value="WPJ96171.1"/>
    <property type="molecule type" value="Genomic_DNA"/>
</dbReference>
<keyword evidence="3" id="KW-0812">Transmembrane</keyword>
<evidence type="ECO:0000256" key="2">
    <source>
        <dbReference type="ARBA" id="ARBA00023295"/>
    </source>
</evidence>
<feature type="transmembrane region" description="Helical" evidence="3">
    <location>
        <begin position="121"/>
        <end position="139"/>
    </location>
</feature>
<evidence type="ECO:0000259" key="4">
    <source>
        <dbReference type="Pfam" id="PF01156"/>
    </source>
</evidence>
<keyword evidence="2" id="KW-0326">Glycosidase</keyword>
<keyword evidence="6" id="KW-1185">Reference proteome</keyword>